<dbReference type="InterPro" id="IPR004358">
    <property type="entry name" value="Sig_transdc_His_kin-like_C"/>
</dbReference>
<dbReference type="RefSeq" id="WP_272179647.1">
    <property type="nucleotide sequence ID" value="NZ_JAQOMS010000002.1"/>
</dbReference>
<dbReference type="SMART" id="SM00388">
    <property type="entry name" value="HisKA"/>
    <property type="match status" value="1"/>
</dbReference>
<proteinExistence type="predicted"/>
<dbReference type="InterPro" id="IPR003594">
    <property type="entry name" value="HATPase_dom"/>
</dbReference>
<gene>
    <name evidence="7" type="ORF">PN838_02270</name>
</gene>
<dbReference type="GO" id="GO:0005524">
    <property type="term" value="F:ATP binding"/>
    <property type="evidence" value="ECO:0007669"/>
    <property type="project" value="UniProtKB-KW"/>
</dbReference>
<dbReference type="EC" id="2.7.13.3" evidence="2"/>
<keyword evidence="5" id="KW-1133">Transmembrane helix</keyword>
<dbReference type="PRINTS" id="PR00344">
    <property type="entry name" value="BCTRLSENSOR"/>
</dbReference>
<dbReference type="SUPFAM" id="SSF55874">
    <property type="entry name" value="ATPase domain of HSP90 chaperone/DNA topoisomerase II/histidine kinase"/>
    <property type="match status" value="1"/>
</dbReference>
<keyword evidence="4" id="KW-0902">Two-component regulatory system</keyword>
<keyword evidence="5" id="KW-0472">Membrane</keyword>
<evidence type="ECO:0000256" key="3">
    <source>
        <dbReference type="ARBA" id="ARBA00022553"/>
    </source>
</evidence>
<evidence type="ECO:0000313" key="8">
    <source>
        <dbReference type="Proteomes" id="UP001528411"/>
    </source>
</evidence>
<evidence type="ECO:0000256" key="5">
    <source>
        <dbReference type="SAM" id="Phobius"/>
    </source>
</evidence>
<evidence type="ECO:0000256" key="2">
    <source>
        <dbReference type="ARBA" id="ARBA00012438"/>
    </source>
</evidence>
<feature type="domain" description="Histidine kinase" evidence="6">
    <location>
        <begin position="163"/>
        <end position="383"/>
    </location>
</feature>
<dbReference type="InterPro" id="IPR036097">
    <property type="entry name" value="HisK_dim/P_sf"/>
</dbReference>
<dbReference type="PANTHER" id="PTHR45339:SF1">
    <property type="entry name" value="HYBRID SIGNAL TRANSDUCTION HISTIDINE KINASE J"/>
    <property type="match status" value="1"/>
</dbReference>
<dbReference type="InterPro" id="IPR003661">
    <property type="entry name" value="HisK_dim/P_dom"/>
</dbReference>
<dbReference type="Pfam" id="PF02518">
    <property type="entry name" value="HATPase_c"/>
    <property type="match status" value="1"/>
</dbReference>
<dbReference type="Proteomes" id="UP001528411">
    <property type="component" value="Unassembled WGS sequence"/>
</dbReference>
<dbReference type="CDD" id="cd00082">
    <property type="entry name" value="HisKA"/>
    <property type="match status" value="1"/>
</dbReference>
<evidence type="ECO:0000259" key="6">
    <source>
        <dbReference type="PROSITE" id="PS50109"/>
    </source>
</evidence>
<protein>
    <recommendedName>
        <fullName evidence="2">histidine kinase</fullName>
        <ecNumber evidence="2">2.7.13.3</ecNumber>
    </recommendedName>
</protein>
<keyword evidence="8" id="KW-1185">Reference proteome</keyword>
<evidence type="ECO:0000256" key="1">
    <source>
        <dbReference type="ARBA" id="ARBA00000085"/>
    </source>
</evidence>
<dbReference type="Gene3D" id="1.10.287.130">
    <property type="match status" value="1"/>
</dbReference>
<dbReference type="SMART" id="SM00387">
    <property type="entry name" value="HATPase_c"/>
    <property type="match status" value="1"/>
</dbReference>
<dbReference type="CDD" id="cd16922">
    <property type="entry name" value="HATPase_EvgS-ArcB-TorS-like"/>
    <property type="match status" value="1"/>
</dbReference>
<comment type="catalytic activity">
    <reaction evidence="1">
        <text>ATP + protein L-histidine = ADP + protein N-phospho-L-histidine.</text>
        <dbReference type="EC" id="2.7.13.3"/>
    </reaction>
</comment>
<dbReference type="SUPFAM" id="SSF47384">
    <property type="entry name" value="Homodimeric domain of signal transducing histidine kinase"/>
    <property type="match status" value="1"/>
</dbReference>
<dbReference type="InterPro" id="IPR036890">
    <property type="entry name" value="HATPase_C_sf"/>
</dbReference>
<organism evidence="7 8">
    <name type="scientific">Psychrosphaera algicola</name>
    <dbReference type="NCBI Taxonomy" id="3023714"/>
    <lineage>
        <taxon>Bacteria</taxon>
        <taxon>Pseudomonadati</taxon>
        <taxon>Pseudomonadota</taxon>
        <taxon>Gammaproteobacteria</taxon>
        <taxon>Alteromonadales</taxon>
        <taxon>Pseudoalteromonadaceae</taxon>
        <taxon>Psychrosphaera</taxon>
    </lineage>
</organism>
<evidence type="ECO:0000256" key="4">
    <source>
        <dbReference type="ARBA" id="ARBA00023012"/>
    </source>
</evidence>
<sequence>MFKTSLRLISGYETSAFVVTNSVIQQGKIDVFNFLNNPTSRLQQAIMTRLNSFDSTQLTLSELNHWNLFRLHSLFVLENYQQSATQRQHLINLPIISNVNKAVETEYLNITRSQRTLITATSASILCLLLLLIIVLKRQQMKLRQTSESLEHAVEIKSQFLANMSHEIRTPMTGIIGLIELTLKTTLMPQQRAYLEKVDFSANALLTIINDILDFSKIESGQLSIENITFEHIKLFDSLNIMLGRVAEDKAIELIFDISPDVPKTLTGDPVRVNQILLNLMSNAVKFTEHGHVILHVNLAQYDDKDWICYQIEDTGIGLSTEQQLRLFKRFSQADHSTTRKYGGTGLGLAIAKLLVELMGGRIWVESELGSGSKFNVALPLIELKSKIEPDSLPGLRMLLIEDYEVTQIVISKMANHFKVDVDIATTISEALTLVEKIIMTLH</sequence>
<reference evidence="7 8" key="1">
    <citation type="submission" date="2023-01" db="EMBL/GenBank/DDBJ databases">
        <title>Psychrosphaera sp. nov., isolated from marine algae.</title>
        <authorList>
            <person name="Bayburt H."/>
            <person name="Choi B.J."/>
            <person name="Kim J.M."/>
            <person name="Choi D.G."/>
            <person name="Jeon C.O."/>
        </authorList>
    </citation>
    <scope>NUCLEOTIDE SEQUENCE [LARGE SCALE GENOMIC DNA]</scope>
    <source>
        <strain evidence="7 8">G1-22</strain>
    </source>
</reference>
<keyword evidence="5" id="KW-0812">Transmembrane</keyword>
<dbReference type="InterPro" id="IPR005467">
    <property type="entry name" value="His_kinase_dom"/>
</dbReference>
<accession>A0ABT5F8M9</accession>
<dbReference type="PROSITE" id="PS50109">
    <property type="entry name" value="HIS_KIN"/>
    <property type="match status" value="1"/>
</dbReference>
<dbReference type="Gene3D" id="3.30.565.10">
    <property type="entry name" value="Histidine kinase-like ATPase, C-terminal domain"/>
    <property type="match status" value="1"/>
</dbReference>
<dbReference type="Pfam" id="PF00512">
    <property type="entry name" value="HisKA"/>
    <property type="match status" value="1"/>
</dbReference>
<name>A0ABT5F8M9_9GAMM</name>
<evidence type="ECO:0000313" key="7">
    <source>
        <dbReference type="EMBL" id="MDC2887875.1"/>
    </source>
</evidence>
<keyword evidence="3" id="KW-0597">Phosphoprotein</keyword>
<feature type="transmembrane region" description="Helical" evidence="5">
    <location>
        <begin position="117"/>
        <end position="136"/>
    </location>
</feature>
<comment type="caution">
    <text evidence="7">The sequence shown here is derived from an EMBL/GenBank/DDBJ whole genome shotgun (WGS) entry which is preliminary data.</text>
</comment>
<dbReference type="EMBL" id="JAQOMS010000002">
    <property type="protein sequence ID" value="MDC2887875.1"/>
    <property type="molecule type" value="Genomic_DNA"/>
</dbReference>
<dbReference type="PANTHER" id="PTHR45339">
    <property type="entry name" value="HYBRID SIGNAL TRANSDUCTION HISTIDINE KINASE J"/>
    <property type="match status" value="1"/>
</dbReference>
<keyword evidence="7" id="KW-0067">ATP-binding</keyword>
<keyword evidence="7" id="KW-0547">Nucleotide-binding</keyword>